<dbReference type="Proteomes" id="UP001168883">
    <property type="component" value="Unassembled WGS sequence"/>
</dbReference>
<reference evidence="9" key="1">
    <citation type="submission" date="2023-07" db="EMBL/GenBank/DDBJ databases">
        <authorList>
            <person name="Aktuganov G."/>
            <person name="Boyko T."/>
            <person name="Delegan Y."/>
            <person name="Galimzianova N."/>
            <person name="Gilvanova E."/>
            <person name="Korobov V."/>
            <person name="Kuzmina L."/>
            <person name="Melentiev A."/>
            <person name="Milman P."/>
            <person name="Ryabova A."/>
            <person name="Stupak E."/>
            <person name="Yasakov T."/>
            <person name="Zharikova N."/>
            <person name="Zhurenko E."/>
        </authorList>
    </citation>
    <scope>NUCLEOTIDE SEQUENCE</scope>
    <source>
        <strain evidence="9">IB-739</strain>
    </source>
</reference>
<dbReference type="Pfam" id="PF00528">
    <property type="entry name" value="BPD_transp_1"/>
    <property type="match status" value="1"/>
</dbReference>
<feature type="transmembrane region" description="Helical" evidence="7">
    <location>
        <begin position="104"/>
        <end position="125"/>
    </location>
</feature>
<name>A0ABT8V8Q5_9BACL</name>
<evidence type="ECO:0000256" key="2">
    <source>
        <dbReference type="ARBA" id="ARBA00022448"/>
    </source>
</evidence>
<dbReference type="SUPFAM" id="SSF161098">
    <property type="entry name" value="MetI-like"/>
    <property type="match status" value="1"/>
</dbReference>
<evidence type="ECO:0000313" key="9">
    <source>
        <dbReference type="EMBL" id="MDO3676927.1"/>
    </source>
</evidence>
<gene>
    <name evidence="9" type="ORF">Q3C12_07920</name>
</gene>
<dbReference type="InterPro" id="IPR035906">
    <property type="entry name" value="MetI-like_sf"/>
</dbReference>
<organism evidence="9 10">
    <name type="scientific">Paenibacillus ehimensis</name>
    <dbReference type="NCBI Taxonomy" id="79264"/>
    <lineage>
        <taxon>Bacteria</taxon>
        <taxon>Bacillati</taxon>
        <taxon>Bacillota</taxon>
        <taxon>Bacilli</taxon>
        <taxon>Bacillales</taxon>
        <taxon>Paenibacillaceae</taxon>
        <taxon>Paenibacillus</taxon>
    </lineage>
</organism>
<comment type="subcellular location">
    <subcellularLocation>
        <location evidence="1 7">Cell membrane</location>
        <topology evidence="1 7">Multi-pass membrane protein</topology>
    </subcellularLocation>
</comment>
<dbReference type="PANTHER" id="PTHR43163:SF6">
    <property type="entry name" value="DIPEPTIDE TRANSPORT SYSTEM PERMEASE PROTEIN DPPB-RELATED"/>
    <property type="match status" value="1"/>
</dbReference>
<evidence type="ECO:0000256" key="5">
    <source>
        <dbReference type="ARBA" id="ARBA00022989"/>
    </source>
</evidence>
<sequence length="314" mass="34597">MITYLRKRLIGLLVVLTGVTILSFLLSSFTSVDPAEALARRSLLNPTPEQIEELRWKMGLHLPIHQQYFHWLGNVVKGDLGISLLTKNAVSSDIAQKLPETLKLAGMALIWIILLTLPISVISAVRQNRLFDHVVRGITILGISIPNFWLGFLLLLVFAIAVPVFKVIDYGNMKSLILPSVVLAIPVAATFIRLFRATILSNLNKDYVVYAKARGISTKRIIGVHVLRNSLPPMVTLFCQYLGLMVAGSAVVESVFSIQGIGMHLVHAILSRDLPTVHGCVLVIAFIFVIGRALADIVNCLLDPRMVDRGEVPL</sequence>
<keyword evidence="5 7" id="KW-1133">Transmembrane helix</keyword>
<comment type="similarity">
    <text evidence="7">Belongs to the binding-protein-dependent transport system permease family.</text>
</comment>
<keyword evidence="6 7" id="KW-0472">Membrane</keyword>
<keyword evidence="10" id="KW-1185">Reference proteome</keyword>
<keyword evidence="3" id="KW-1003">Cell membrane</keyword>
<feature type="transmembrane region" description="Helical" evidence="7">
    <location>
        <begin position="276"/>
        <end position="295"/>
    </location>
</feature>
<protein>
    <submittedName>
        <fullName evidence="9">ABC transporter permease</fullName>
    </submittedName>
</protein>
<dbReference type="Gene3D" id="1.10.3720.10">
    <property type="entry name" value="MetI-like"/>
    <property type="match status" value="1"/>
</dbReference>
<dbReference type="InterPro" id="IPR000515">
    <property type="entry name" value="MetI-like"/>
</dbReference>
<dbReference type="EMBL" id="JAUMKJ010000008">
    <property type="protein sequence ID" value="MDO3676927.1"/>
    <property type="molecule type" value="Genomic_DNA"/>
</dbReference>
<proteinExistence type="inferred from homology"/>
<keyword evidence="4 7" id="KW-0812">Transmembrane</keyword>
<evidence type="ECO:0000256" key="3">
    <source>
        <dbReference type="ARBA" id="ARBA00022475"/>
    </source>
</evidence>
<evidence type="ECO:0000256" key="4">
    <source>
        <dbReference type="ARBA" id="ARBA00022692"/>
    </source>
</evidence>
<dbReference type="PROSITE" id="PS50928">
    <property type="entry name" value="ABC_TM1"/>
    <property type="match status" value="1"/>
</dbReference>
<dbReference type="RefSeq" id="WP_302877911.1">
    <property type="nucleotide sequence ID" value="NZ_JAUMKJ010000008.1"/>
</dbReference>
<feature type="transmembrane region" description="Helical" evidence="7">
    <location>
        <begin position="137"/>
        <end position="164"/>
    </location>
</feature>
<feature type="transmembrane region" description="Helical" evidence="7">
    <location>
        <begin position="235"/>
        <end position="256"/>
    </location>
</feature>
<dbReference type="PANTHER" id="PTHR43163">
    <property type="entry name" value="DIPEPTIDE TRANSPORT SYSTEM PERMEASE PROTEIN DPPB-RELATED"/>
    <property type="match status" value="1"/>
</dbReference>
<comment type="caution">
    <text evidence="9">The sequence shown here is derived from an EMBL/GenBank/DDBJ whole genome shotgun (WGS) entry which is preliminary data.</text>
</comment>
<evidence type="ECO:0000313" key="10">
    <source>
        <dbReference type="Proteomes" id="UP001168883"/>
    </source>
</evidence>
<keyword evidence="2 7" id="KW-0813">Transport</keyword>
<feature type="domain" description="ABC transmembrane type-1" evidence="8">
    <location>
        <begin position="98"/>
        <end position="299"/>
    </location>
</feature>
<feature type="transmembrane region" description="Helical" evidence="7">
    <location>
        <begin position="176"/>
        <end position="195"/>
    </location>
</feature>
<evidence type="ECO:0000256" key="1">
    <source>
        <dbReference type="ARBA" id="ARBA00004651"/>
    </source>
</evidence>
<dbReference type="CDD" id="cd06261">
    <property type="entry name" value="TM_PBP2"/>
    <property type="match status" value="1"/>
</dbReference>
<dbReference type="InterPro" id="IPR045621">
    <property type="entry name" value="BPD_transp_1_N"/>
</dbReference>
<accession>A0ABT8V8Q5</accession>
<dbReference type="Pfam" id="PF19300">
    <property type="entry name" value="BPD_transp_1_N"/>
    <property type="match status" value="1"/>
</dbReference>
<evidence type="ECO:0000256" key="6">
    <source>
        <dbReference type="ARBA" id="ARBA00023136"/>
    </source>
</evidence>
<evidence type="ECO:0000256" key="7">
    <source>
        <dbReference type="RuleBase" id="RU363032"/>
    </source>
</evidence>
<evidence type="ECO:0000259" key="8">
    <source>
        <dbReference type="PROSITE" id="PS50928"/>
    </source>
</evidence>